<evidence type="ECO:0000313" key="2">
    <source>
        <dbReference type="Proteomes" id="UP000265520"/>
    </source>
</evidence>
<name>A0A392VWU5_9FABA</name>
<dbReference type="Proteomes" id="UP000265520">
    <property type="component" value="Unassembled WGS sequence"/>
</dbReference>
<proteinExistence type="predicted"/>
<comment type="caution">
    <text evidence="1">The sequence shown here is derived from an EMBL/GenBank/DDBJ whole genome shotgun (WGS) entry which is preliminary data.</text>
</comment>
<sequence>APSTVGKLSRSPTVGK</sequence>
<evidence type="ECO:0000313" key="1">
    <source>
        <dbReference type="EMBL" id="MCI90920.1"/>
    </source>
</evidence>
<reference evidence="1 2" key="1">
    <citation type="journal article" date="2018" name="Front. Plant Sci.">
        <title>Red Clover (Trifolium pratense) and Zigzag Clover (T. medium) - A Picture of Genomic Similarities and Differences.</title>
        <authorList>
            <person name="Dluhosova J."/>
            <person name="Istvanek J."/>
            <person name="Nedelnik J."/>
            <person name="Repkova J."/>
        </authorList>
    </citation>
    <scope>NUCLEOTIDE SEQUENCE [LARGE SCALE GENOMIC DNA]</scope>
    <source>
        <strain evidence="2">cv. 10/8</strain>
        <tissue evidence="1">Leaf</tissue>
    </source>
</reference>
<dbReference type="EMBL" id="LXQA011258110">
    <property type="protein sequence ID" value="MCI90920.1"/>
    <property type="molecule type" value="Genomic_DNA"/>
</dbReference>
<dbReference type="AlphaFoldDB" id="A0A392VWU5"/>
<organism evidence="1 2">
    <name type="scientific">Trifolium medium</name>
    <dbReference type="NCBI Taxonomy" id="97028"/>
    <lineage>
        <taxon>Eukaryota</taxon>
        <taxon>Viridiplantae</taxon>
        <taxon>Streptophyta</taxon>
        <taxon>Embryophyta</taxon>
        <taxon>Tracheophyta</taxon>
        <taxon>Spermatophyta</taxon>
        <taxon>Magnoliopsida</taxon>
        <taxon>eudicotyledons</taxon>
        <taxon>Gunneridae</taxon>
        <taxon>Pentapetalae</taxon>
        <taxon>rosids</taxon>
        <taxon>fabids</taxon>
        <taxon>Fabales</taxon>
        <taxon>Fabaceae</taxon>
        <taxon>Papilionoideae</taxon>
        <taxon>50 kb inversion clade</taxon>
        <taxon>NPAAA clade</taxon>
        <taxon>Hologalegina</taxon>
        <taxon>IRL clade</taxon>
        <taxon>Trifolieae</taxon>
        <taxon>Trifolium</taxon>
    </lineage>
</organism>
<keyword evidence="2" id="KW-1185">Reference proteome</keyword>
<accession>A0A392VWU5</accession>
<feature type="non-terminal residue" evidence="1">
    <location>
        <position position="1"/>
    </location>
</feature>
<protein>
    <submittedName>
        <fullName evidence="1">Uncharacterized protein</fullName>
    </submittedName>
</protein>